<dbReference type="NCBIfam" id="TIGR01509">
    <property type="entry name" value="HAD-SF-IA-v3"/>
    <property type="match status" value="1"/>
</dbReference>
<accession>A0ABZ0HZ95</accession>
<dbReference type="SFLD" id="SFLDS00003">
    <property type="entry name" value="Haloacid_Dehalogenase"/>
    <property type="match status" value="1"/>
</dbReference>
<proteinExistence type="predicted"/>
<name>A0ABZ0HZ95_9GAMM</name>
<sequence length="247" mass="27502">MPIKVVTFDLDNTLWDVEPALLRAEEAQRQWLLTHRPGAIDQISHDDLWNLKKRVWKAHPELAHNVSSMRQLFLQELQRAAGFDENAARDGAQQAFEVFLAERQTVELYSEALEVLETLARRFRLGALTNGNADVYKTDAGEYFDFAFLAEDIGASKPAPDMFHAALSTAGVEAREVLHVGDNPEHDVLGALRVGMHAIWLNADNAPWSAVHSSQGYAPHGTITSIGELPDAVAVLEQQLSEDTIRR</sequence>
<evidence type="ECO:0000256" key="1">
    <source>
        <dbReference type="ARBA" id="ARBA00001946"/>
    </source>
</evidence>
<dbReference type="NCBIfam" id="TIGR01549">
    <property type="entry name" value="HAD-SF-IA-v1"/>
    <property type="match status" value="1"/>
</dbReference>
<evidence type="ECO:0000313" key="5">
    <source>
        <dbReference type="Proteomes" id="UP001626537"/>
    </source>
</evidence>
<dbReference type="RefSeq" id="WP_407346633.1">
    <property type="nucleotide sequence ID" value="NZ_CP136864.1"/>
</dbReference>
<dbReference type="Proteomes" id="UP001626537">
    <property type="component" value="Chromosome"/>
</dbReference>
<reference evidence="4 5" key="1">
    <citation type="submission" date="2023-10" db="EMBL/GenBank/DDBJ databases">
        <title>Two novel species belonging to the OM43/NOR5 clade.</title>
        <authorList>
            <person name="Park M."/>
        </authorList>
    </citation>
    <scope>NUCLEOTIDE SEQUENCE [LARGE SCALE GENOMIC DNA]</scope>
    <source>
        <strain evidence="4 5">IMCC43200</strain>
    </source>
</reference>
<keyword evidence="2 4" id="KW-0378">Hydrolase</keyword>
<dbReference type="PRINTS" id="PR00413">
    <property type="entry name" value="HADHALOGNASE"/>
</dbReference>
<organism evidence="4 5">
    <name type="scientific">Congregibacter variabilis</name>
    <dbReference type="NCBI Taxonomy" id="3081200"/>
    <lineage>
        <taxon>Bacteria</taxon>
        <taxon>Pseudomonadati</taxon>
        <taxon>Pseudomonadota</taxon>
        <taxon>Gammaproteobacteria</taxon>
        <taxon>Cellvibrionales</taxon>
        <taxon>Halieaceae</taxon>
        <taxon>Congregibacter</taxon>
    </lineage>
</organism>
<keyword evidence="3" id="KW-0460">Magnesium</keyword>
<dbReference type="SUPFAM" id="SSF56784">
    <property type="entry name" value="HAD-like"/>
    <property type="match status" value="1"/>
</dbReference>
<dbReference type="InterPro" id="IPR006439">
    <property type="entry name" value="HAD-SF_hydro_IA"/>
</dbReference>
<dbReference type="GO" id="GO:0016787">
    <property type="term" value="F:hydrolase activity"/>
    <property type="evidence" value="ECO:0007669"/>
    <property type="project" value="UniProtKB-KW"/>
</dbReference>
<protein>
    <submittedName>
        <fullName evidence="4">HAD-IA family hydrolase</fullName>
    </submittedName>
</protein>
<dbReference type="InterPro" id="IPR023214">
    <property type="entry name" value="HAD_sf"/>
</dbReference>
<evidence type="ECO:0000313" key="4">
    <source>
        <dbReference type="EMBL" id="WOJ92058.1"/>
    </source>
</evidence>
<dbReference type="SFLD" id="SFLDG01129">
    <property type="entry name" value="C1.5:_HAD__Beta-PGM__Phosphata"/>
    <property type="match status" value="1"/>
</dbReference>
<dbReference type="Pfam" id="PF00702">
    <property type="entry name" value="Hydrolase"/>
    <property type="match status" value="1"/>
</dbReference>
<gene>
    <name evidence="4" type="ORF">R0135_09695</name>
</gene>
<evidence type="ECO:0000256" key="3">
    <source>
        <dbReference type="ARBA" id="ARBA00022842"/>
    </source>
</evidence>
<dbReference type="PANTHER" id="PTHR46470:SF4">
    <property type="entry name" value="5-AMINO-6-(5-PHOSPHO-D-RIBITYLAMINO)URACIL PHOSPHATASE YIGB"/>
    <property type="match status" value="1"/>
</dbReference>
<dbReference type="Gene3D" id="1.20.120.1600">
    <property type="match status" value="1"/>
</dbReference>
<dbReference type="InterPro" id="IPR036412">
    <property type="entry name" value="HAD-like_sf"/>
</dbReference>
<dbReference type="InterPro" id="IPR051400">
    <property type="entry name" value="HAD-like_hydrolase"/>
</dbReference>
<keyword evidence="5" id="KW-1185">Reference proteome</keyword>
<dbReference type="EMBL" id="CP136864">
    <property type="protein sequence ID" value="WOJ92058.1"/>
    <property type="molecule type" value="Genomic_DNA"/>
</dbReference>
<comment type="cofactor">
    <cofactor evidence="1">
        <name>Mg(2+)</name>
        <dbReference type="ChEBI" id="CHEBI:18420"/>
    </cofactor>
</comment>
<evidence type="ECO:0000256" key="2">
    <source>
        <dbReference type="ARBA" id="ARBA00022801"/>
    </source>
</evidence>
<dbReference type="PANTHER" id="PTHR46470">
    <property type="entry name" value="N-ACYLNEURAMINATE-9-PHOSPHATASE"/>
    <property type="match status" value="1"/>
</dbReference>
<dbReference type="Gene3D" id="3.40.50.1000">
    <property type="entry name" value="HAD superfamily/HAD-like"/>
    <property type="match status" value="1"/>
</dbReference>